<sequence length="130" mass="15497">MQRDGKGILLTDLEAREKKDWIGQKKGVRNYWKVKEQRYFYCFQKKIDAVVSDSARVFKGKLRLKRRKLRLSSRHFFLSLKARCFLHQRNREEKLRPATNGDKDSGSFFIPPCKGFSFVCAYLTMKRKQL</sequence>
<dbReference type="EMBL" id="JAHRIP010019565">
    <property type="protein sequence ID" value="MEQ2287408.1"/>
    <property type="molecule type" value="Genomic_DNA"/>
</dbReference>
<name>A0ABV0Y0W9_9TELE</name>
<reference evidence="1 2" key="1">
    <citation type="submission" date="2021-06" db="EMBL/GenBank/DDBJ databases">
        <authorList>
            <person name="Palmer J.M."/>
        </authorList>
    </citation>
    <scope>NUCLEOTIDE SEQUENCE [LARGE SCALE GENOMIC DNA]</scope>
    <source>
        <strain evidence="1 2">AS_MEX2019</strain>
        <tissue evidence="1">Muscle</tissue>
    </source>
</reference>
<gene>
    <name evidence="1" type="ORF">AMECASPLE_012173</name>
</gene>
<keyword evidence="2" id="KW-1185">Reference proteome</keyword>
<dbReference type="Proteomes" id="UP001469553">
    <property type="component" value="Unassembled WGS sequence"/>
</dbReference>
<accession>A0ABV0Y0W9</accession>
<comment type="caution">
    <text evidence="1">The sequence shown here is derived from an EMBL/GenBank/DDBJ whole genome shotgun (WGS) entry which is preliminary data.</text>
</comment>
<evidence type="ECO:0000313" key="1">
    <source>
        <dbReference type="EMBL" id="MEQ2287408.1"/>
    </source>
</evidence>
<protein>
    <submittedName>
        <fullName evidence="1">Uncharacterized protein</fullName>
    </submittedName>
</protein>
<organism evidence="1 2">
    <name type="scientific">Ameca splendens</name>
    <dbReference type="NCBI Taxonomy" id="208324"/>
    <lineage>
        <taxon>Eukaryota</taxon>
        <taxon>Metazoa</taxon>
        <taxon>Chordata</taxon>
        <taxon>Craniata</taxon>
        <taxon>Vertebrata</taxon>
        <taxon>Euteleostomi</taxon>
        <taxon>Actinopterygii</taxon>
        <taxon>Neopterygii</taxon>
        <taxon>Teleostei</taxon>
        <taxon>Neoteleostei</taxon>
        <taxon>Acanthomorphata</taxon>
        <taxon>Ovalentaria</taxon>
        <taxon>Atherinomorphae</taxon>
        <taxon>Cyprinodontiformes</taxon>
        <taxon>Goodeidae</taxon>
        <taxon>Ameca</taxon>
    </lineage>
</organism>
<evidence type="ECO:0000313" key="2">
    <source>
        <dbReference type="Proteomes" id="UP001469553"/>
    </source>
</evidence>
<proteinExistence type="predicted"/>